<organism evidence="2 3">
    <name type="scientific">Fusarium acuminatum</name>
    <dbReference type="NCBI Taxonomy" id="5515"/>
    <lineage>
        <taxon>Eukaryota</taxon>
        <taxon>Fungi</taxon>
        <taxon>Dikarya</taxon>
        <taxon>Ascomycota</taxon>
        <taxon>Pezizomycotina</taxon>
        <taxon>Sordariomycetes</taxon>
        <taxon>Hypocreomycetidae</taxon>
        <taxon>Hypocreales</taxon>
        <taxon>Nectriaceae</taxon>
        <taxon>Fusarium</taxon>
        <taxon>Fusarium tricinctum species complex</taxon>
    </lineage>
</organism>
<feature type="region of interest" description="Disordered" evidence="1">
    <location>
        <begin position="89"/>
        <end position="110"/>
    </location>
</feature>
<feature type="compositionally biased region" description="Polar residues" evidence="1">
    <location>
        <begin position="91"/>
        <end position="100"/>
    </location>
</feature>
<sequence>MADDETFSVHSKIETVATASGVTNAREAVRQIAAVNHTPKDPKQAPWLIESQPKDVVPITSLPTTLDNKPTPLIPVRNASLQSSHKENRFNDSMTTSCSHQKARPESSRYASYVATSVSKQSYEGPLAMRSTRGAGMNNSAPTQSREAEYTGGEVDACGTKGRRTFSDRSDNSVLWKRRSLGAETLRGLLPLMTGLSATTRNQGTERGPSREAEESRPLSSTRNRGKKDANRWGWVTWF</sequence>
<evidence type="ECO:0000313" key="2">
    <source>
        <dbReference type="EMBL" id="WZH41104.1"/>
    </source>
</evidence>
<protein>
    <submittedName>
        <fullName evidence="2">Uncharacterized protein</fullName>
    </submittedName>
</protein>
<feature type="compositionally biased region" description="Basic and acidic residues" evidence="1">
    <location>
        <begin position="208"/>
        <end position="217"/>
    </location>
</feature>
<reference evidence="2 3" key="1">
    <citation type="submission" date="2024-04" db="EMBL/GenBank/DDBJ databases">
        <title>Complete genome sequence of Fusarium acuminatum.</title>
        <authorList>
            <person name="Lan B."/>
        </authorList>
    </citation>
    <scope>NUCLEOTIDE SEQUENCE [LARGE SCALE GENOMIC DNA]</scope>
    <source>
        <strain evidence="2">1A</strain>
    </source>
</reference>
<evidence type="ECO:0000313" key="3">
    <source>
        <dbReference type="Proteomes" id="UP001489902"/>
    </source>
</evidence>
<feature type="compositionally biased region" description="Polar residues" evidence="1">
    <location>
        <begin position="196"/>
        <end position="205"/>
    </location>
</feature>
<evidence type="ECO:0000256" key="1">
    <source>
        <dbReference type="SAM" id="MobiDB-lite"/>
    </source>
</evidence>
<feature type="region of interest" description="Disordered" evidence="1">
    <location>
        <begin position="129"/>
        <end position="171"/>
    </location>
</feature>
<name>A0ABZ2WK76_9HYPO</name>
<accession>A0ABZ2WK76</accession>
<feature type="region of interest" description="Disordered" evidence="1">
    <location>
        <begin position="193"/>
        <end position="229"/>
    </location>
</feature>
<dbReference type="Proteomes" id="UP001489902">
    <property type="component" value="Chromosome 1"/>
</dbReference>
<dbReference type="EMBL" id="CP151260">
    <property type="protein sequence ID" value="WZH41104.1"/>
    <property type="molecule type" value="Genomic_DNA"/>
</dbReference>
<keyword evidence="3" id="KW-1185">Reference proteome</keyword>
<proteinExistence type="predicted"/>
<gene>
    <name evidence="2" type="ORF">QYS62_002048</name>
</gene>